<sequence>MSDRDRDYYWEQVRQQNRQKPPEDPKRNWRMLVKPLLWFLVPLLILAAVTALWRDPASHAWLAERWVVLQSRLGLAPAEVGAAPAASPYSDSPRKLSDCIKPGNVIDDEVRACVKGYRPRTW</sequence>
<evidence type="ECO:0000313" key="3">
    <source>
        <dbReference type="Proteomes" id="UP000198145"/>
    </source>
</evidence>
<evidence type="ECO:0000256" key="1">
    <source>
        <dbReference type="SAM" id="Phobius"/>
    </source>
</evidence>
<keyword evidence="1" id="KW-1133">Transmembrane helix</keyword>
<protein>
    <submittedName>
        <fullName evidence="2">Uncharacterized protein</fullName>
    </submittedName>
</protein>
<keyword evidence="1" id="KW-0812">Transmembrane</keyword>
<evidence type="ECO:0000313" key="2">
    <source>
        <dbReference type="EMBL" id="OWP50694.1"/>
    </source>
</evidence>
<dbReference type="Proteomes" id="UP000198145">
    <property type="component" value="Unassembled WGS sequence"/>
</dbReference>
<feature type="transmembrane region" description="Helical" evidence="1">
    <location>
        <begin position="36"/>
        <end position="53"/>
    </location>
</feature>
<organism evidence="2 3">
    <name type="scientific">Pseudomonas nitroreducens</name>
    <dbReference type="NCBI Taxonomy" id="46680"/>
    <lineage>
        <taxon>Bacteria</taxon>
        <taxon>Pseudomonadati</taxon>
        <taxon>Pseudomonadota</taxon>
        <taxon>Gammaproteobacteria</taxon>
        <taxon>Pseudomonadales</taxon>
        <taxon>Pseudomonadaceae</taxon>
        <taxon>Pseudomonas</taxon>
    </lineage>
</organism>
<dbReference type="STRING" id="46680.GCA_000807755_05519"/>
<proteinExistence type="predicted"/>
<name>A0A2D0AF46_PSENT</name>
<dbReference type="AlphaFoldDB" id="A0A2D0AF46"/>
<dbReference type="RefSeq" id="WP_088418048.1">
    <property type="nucleotide sequence ID" value="NZ_NJBA01000004.1"/>
</dbReference>
<comment type="caution">
    <text evidence="2">The sequence shown here is derived from an EMBL/GenBank/DDBJ whole genome shotgun (WGS) entry which is preliminary data.</text>
</comment>
<keyword evidence="1" id="KW-0472">Membrane</keyword>
<reference evidence="2 3" key="1">
    <citation type="submission" date="2017-06" db="EMBL/GenBank/DDBJ databases">
        <title>Draft genome of Pseudomonas nitroreducens DF05.</title>
        <authorList>
            <person name="Iyer R."/>
        </authorList>
    </citation>
    <scope>NUCLEOTIDE SEQUENCE [LARGE SCALE GENOMIC DNA]</scope>
    <source>
        <strain evidence="2 3">DF05</strain>
    </source>
</reference>
<gene>
    <name evidence="2" type="ORF">CEG18_14270</name>
</gene>
<dbReference type="EMBL" id="NJBA01000004">
    <property type="protein sequence ID" value="OWP50694.1"/>
    <property type="molecule type" value="Genomic_DNA"/>
</dbReference>
<accession>A0A2D0AF46</accession>